<reference evidence="6 7" key="1">
    <citation type="submission" date="2018-08" db="EMBL/GenBank/DDBJ databases">
        <title>A genome reference for cultivated species of the human gut microbiota.</title>
        <authorList>
            <person name="Zou Y."/>
            <person name="Xue W."/>
            <person name="Luo G."/>
        </authorList>
    </citation>
    <scope>NUCLEOTIDE SEQUENCE [LARGE SCALE GENOMIC DNA]</scope>
    <source>
        <strain evidence="6 7">AF24-29</strain>
    </source>
</reference>
<dbReference type="InterPro" id="IPR024083">
    <property type="entry name" value="Fumarase/histidase_N"/>
</dbReference>
<dbReference type="InterPro" id="IPR018951">
    <property type="entry name" value="Fumarase_C_C"/>
</dbReference>
<dbReference type="Gene3D" id="1.20.200.10">
    <property type="entry name" value="Fumarase/aspartase (Central domain)"/>
    <property type="match status" value="1"/>
</dbReference>
<keyword evidence="3 6" id="KW-0456">Lyase</keyword>
<dbReference type="InterPro" id="IPR000362">
    <property type="entry name" value="Fumarate_lyase_fam"/>
</dbReference>
<evidence type="ECO:0000259" key="5">
    <source>
        <dbReference type="Pfam" id="PF10415"/>
    </source>
</evidence>
<sequence>MNATEQTPEQFRWEHDSLGEIEVPKEALYGAQTQRAMTNFQITGRRMHTQMIRSIGKVKKASAYCNNQCGFLDDERLKYITEACDEVISGKLDSWFITDCIQGGAGTSFNMNANEVIANRAAQLAGREIGVYDYIHPNDHINFGQSTNDVFPTAGRLTALALVEVLLNELTELQHSLLKKAKEFDGVIKMGRTHLQDAVPIRLGQEFHAYATMVGRDIKRIRVAFNDLKAVNMGATAVGTGLNADEKYKKMIVPVLSEISGITLSSAKDLVDGTRNCDTLAFASGALKVLAVNLSKMCNDLRMMASGPKAGLAEIKLPDRQPGSSIMPGKVNPVIAEVCNQACFNVIGNDVTIAKAAEAGQLELNVFEPVLFKNLFESIEIMANACHTLRLNAIDGIKANKENCLFFVERSVSPITAFAPHIGYANASRIAKQALIENRTLREVLLESGLITEHDLEIIMDVQEMTKPGIPGKKRLAKNKKKEKVEG</sequence>
<accession>A0A412FHJ3</accession>
<dbReference type="InterPro" id="IPR051546">
    <property type="entry name" value="Aspartate_Ammonia-Lyase"/>
</dbReference>
<gene>
    <name evidence="6" type="ORF">DWY25_16670</name>
</gene>
<dbReference type="FunFam" id="1.10.40.30:FF:000002">
    <property type="entry name" value="Fumarate hydratase class II"/>
    <property type="match status" value="1"/>
</dbReference>
<evidence type="ECO:0000313" key="7">
    <source>
        <dbReference type="Proteomes" id="UP000284178"/>
    </source>
</evidence>
<comment type="caution">
    <text evidence="6">The sequence shown here is derived from an EMBL/GenBank/DDBJ whole genome shotgun (WGS) entry which is preliminary data.</text>
</comment>
<dbReference type="InterPro" id="IPR022761">
    <property type="entry name" value="Fumarate_lyase_N"/>
</dbReference>
<dbReference type="Pfam" id="PF10415">
    <property type="entry name" value="FumaraseC_C"/>
    <property type="match status" value="1"/>
</dbReference>
<dbReference type="GO" id="GO:0005829">
    <property type="term" value="C:cytosol"/>
    <property type="evidence" value="ECO:0007669"/>
    <property type="project" value="TreeGrafter"/>
</dbReference>
<comment type="catalytic activity">
    <reaction evidence="1">
        <text>L-aspartate = fumarate + NH4(+)</text>
        <dbReference type="Rhea" id="RHEA:16601"/>
        <dbReference type="ChEBI" id="CHEBI:28938"/>
        <dbReference type="ChEBI" id="CHEBI:29806"/>
        <dbReference type="ChEBI" id="CHEBI:29991"/>
        <dbReference type="EC" id="4.3.1.1"/>
    </reaction>
</comment>
<dbReference type="Gene3D" id="1.10.40.30">
    <property type="entry name" value="Fumarase/aspartase (C-terminal domain)"/>
    <property type="match status" value="1"/>
</dbReference>
<proteinExistence type="predicted"/>
<dbReference type="Proteomes" id="UP000284178">
    <property type="component" value="Unassembled WGS sequence"/>
</dbReference>
<organism evidence="6 7">
    <name type="scientific">Holdemania filiformis</name>
    <dbReference type="NCBI Taxonomy" id="61171"/>
    <lineage>
        <taxon>Bacteria</taxon>
        <taxon>Bacillati</taxon>
        <taxon>Bacillota</taxon>
        <taxon>Erysipelotrichia</taxon>
        <taxon>Erysipelotrichales</taxon>
        <taxon>Erysipelotrichaceae</taxon>
        <taxon>Holdemania</taxon>
    </lineage>
</organism>
<protein>
    <recommendedName>
        <fullName evidence="2">aspartate ammonia-lyase</fullName>
        <ecNumber evidence="2">4.3.1.1</ecNumber>
    </recommendedName>
</protein>
<dbReference type="GO" id="GO:0006531">
    <property type="term" value="P:aspartate metabolic process"/>
    <property type="evidence" value="ECO:0007669"/>
    <property type="project" value="TreeGrafter"/>
</dbReference>
<dbReference type="FunFam" id="1.20.200.10:FF:000001">
    <property type="entry name" value="Fumarate hydratase, mitochondrial"/>
    <property type="match status" value="1"/>
</dbReference>
<evidence type="ECO:0000256" key="2">
    <source>
        <dbReference type="ARBA" id="ARBA00012992"/>
    </source>
</evidence>
<dbReference type="FunFam" id="1.10.275.10:FF:000001">
    <property type="entry name" value="Fumarate hydratase, mitochondrial"/>
    <property type="match status" value="1"/>
</dbReference>
<dbReference type="PROSITE" id="PS00163">
    <property type="entry name" value="FUMARATE_LYASES"/>
    <property type="match status" value="1"/>
</dbReference>
<evidence type="ECO:0000259" key="4">
    <source>
        <dbReference type="Pfam" id="PF00206"/>
    </source>
</evidence>
<dbReference type="GO" id="GO:0006099">
    <property type="term" value="P:tricarboxylic acid cycle"/>
    <property type="evidence" value="ECO:0007669"/>
    <property type="project" value="InterPro"/>
</dbReference>
<evidence type="ECO:0000256" key="1">
    <source>
        <dbReference type="ARBA" id="ARBA00001494"/>
    </source>
</evidence>
<dbReference type="Pfam" id="PF00206">
    <property type="entry name" value="Lyase_1"/>
    <property type="match status" value="1"/>
</dbReference>
<dbReference type="InterPro" id="IPR020557">
    <property type="entry name" value="Fumarate_lyase_CS"/>
</dbReference>
<dbReference type="SUPFAM" id="SSF48557">
    <property type="entry name" value="L-aspartase-like"/>
    <property type="match status" value="1"/>
</dbReference>
<dbReference type="CDD" id="cd01357">
    <property type="entry name" value="Aspartase"/>
    <property type="match status" value="1"/>
</dbReference>
<dbReference type="InterPro" id="IPR008948">
    <property type="entry name" value="L-Aspartase-like"/>
</dbReference>
<evidence type="ECO:0000256" key="3">
    <source>
        <dbReference type="ARBA" id="ARBA00023239"/>
    </source>
</evidence>
<feature type="domain" description="Fumarase C C-terminal" evidence="5">
    <location>
        <begin position="415"/>
        <end position="467"/>
    </location>
</feature>
<name>A0A412FHJ3_9FIRM</name>
<dbReference type="GO" id="GO:0008797">
    <property type="term" value="F:aspartate ammonia-lyase activity"/>
    <property type="evidence" value="ECO:0007669"/>
    <property type="project" value="UniProtKB-EC"/>
</dbReference>
<dbReference type="RefSeq" id="WP_117896191.1">
    <property type="nucleotide sequence ID" value="NZ_CABJCV010000031.1"/>
</dbReference>
<dbReference type="PANTHER" id="PTHR42696">
    <property type="entry name" value="ASPARTATE AMMONIA-LYASE"/>
    <property type="match status" value="1"/>
</dbReference>
<dbReference type="Gene3D" id="1.10.275.10">
    <property type="entry name" value="Fumarase/aspartase (N-terminal domain)"/>
    <property type="match status" value="1"/>
</dbReference>
<dbReference type="PRINTS" id="PR00149">
    <property type="entry name" value="FUMRATELYASE"/>
</dbReference>
<dbReference type="AlphaFoldDB" id="A0A412FHJ3"/>
<dbReference type="EMBL" id="QRUP01000031">
    <property type="protein sequence ID" value="RGR67622.1"/>
    <property type="molecule type" value="Genomic_DNA"/>
</dbReference>
<dbReference type="PRINTS" id="PR00145">
    <property type="entry name" value="ARGSUCLYASE"/>
</dbReference>
<dbReference type="NCBIfam" id="NF008909">
    <property type="entry name" value="PRK12273.1"/>
    <property type="match status" value="1"/>
</dbReference>
<feature type="domain" description="Fumarate lyase N-terminal" evidence="4">
    <location>
        <begin position="19"/>
        <end position="348"/>
    </location>
</feature>
<dbReference type="PANTHER" id="PTHR42696:SF2">
    <property type="entry name" value="ASPARTATE AMMONIA-LYASE"/>
    <property type="match status" value="1"/>
</dbReference>
<keyword evidence="7" id="KW-1185">Reference proteome</keyword>
<evidence type="ECO:0000313" key="6">
    <source>
        <dbReference type="EMBL" id="RGR67622.1"/>
    </source>
</evidence>
<dbReference type="EC" id="4.3.1.1" evidence="2"/>
<dbReference type="GeneID" id="83017029"/>